<dbReference type="STRING" id="692418.SAMN04488029_3723"/>
<dbReference type="SUPFAM" id="SSF52833">
    <property type="entry name" value="Thioredoxin-like"/>
    <property type="match status" value="1"/>
</dbReference>
<dbReference type="PANTHER" id="PTHR43640:SF1">
    <property type="entry name" value="THIOREDOXIN-DEPENDENT PEROXIREDOXIN"/>
    <property type="match status" value="1"/>
</dbReference>
<dbReference type="RefSeq" id="WP_084374341.1">
    <property type="nucleotide sequence ID" value="NZ_FWYF01000004.1"/>
</dbReference>
<evidence type="ECO:0000313" key="4">
    <source>
        <dbReference type="Proteomes" id="UP000192472"/>
    </source>
</evidence>
<dbReference type="AlphaFoldDB" id="A0A1W2GNN7"/>
<dbReference type="Proteomes" id="UP000192472">
    <property type="component" value="Unassembled WGS sequence"/>
</dbReference>
<evidence type="ECO:0000259" key="2">
    <source>
        <dbReference type="Pfam" id="PF08534"/>
    </source>
</evidence>
<dbReference type="GO" id="GO:0016491">
    <property type="term" value="F:oxidoreductase activity"/>
    <property type="evidence" value="ECO:0007669"/>
    <property type="project" value="InterPro"/>
</dbReference>
<feature type="chain" id="PRO_5012122390" evidence="1">
    <location>
        <begin position="21"/>
        <end position="194"/>
    </location>
</feature>
<feature type="signal peptide" evidence="1">
    <location>
        <begin position="1"/>
        <end position="20"/>
    </location>
</feature>
<reference evidence="3 4" key="1">
    <citation type="submission" date="2017-04" db="EMBL/GenBank/DDBJ databases">
        <authorList>
            <person name="Afonso C.L."/>
            <person name="Miller P.J."/>
            <person name="Scott M.A."/>
            <person name="Spackman E."/>
            <person name="Goraichik I."/>
            <person name="Dimitrov K.M."/>
            <person name="Suarez D.L."/>
            <person name="Swayne D.E."/>
        </authorList>
    </citation>
    <scope>NUCLEOTIDE SEQUENCE [LARGE SCALE GENOMIC DNA]</scope>
    <source>
        <strain evidence="3 4">DSM 26133</strain>
    </source>
</reference>
<name>A0A1W2GNN7_REIFA</name>
<sequence length="194" mass="21984">MNRKLILTLAALLASAHCYCQNLISKDLRLYNVKTDSEISINHFNSHSAVVMVFTSINCPYAKLYKDRVAALSQQYIDQNVRFVFVNANTTDPSRKETIAHMKEEVSSMHKDVHYFADKNHSVRKSLNVEKNPEVIILTPSSQGFQKVYQGAIDDSPQSESLVKKNYIEMTLNNVLSNQAVSIAYQKPIGCRIK</sequence>
<gene>
    <name evidence="3" type="ORF">SAMN04488029_3723</name>
</gene>
<dbReference type="PANTHER" id="PTHR43640">
    <property type="entry name" value="OS07G0260300 PROTEIN"/>
    <property type="match status" value="1"/>
</dbReference>
<dbReference type="InterPro" id="IPR013740">
    <property type="entry name" value="Redoxin"/>
</dbReference>
<evidence type="ECO:0000256" key="1">
    <source>
        <dbReference type="SAM" id="SignalP"/>
    </source>
</evidence>
<dbReference type="Gene3D" id="3.40.30.10">
    <property type="entry name" value="Glutaredoxin"/>
    <property type="match status" value="1"/>
</dbReference>
<dbReference type="Pfam" id="PF08534">
    <property type="entry name" value="Redoxin"/>
    <property type="match status" value="1"/>
</dbReference>
<keyword evidence="4" id="KW-1185">Reference proteome</keyword>
<protein>
    <submittedName>
        <fullName evidence="3">Redoxin</fullName>
    </submittedName>
</protein>
<evidence type="ECO:0000313" key="3">
    <source>
        <dbReference type="EMBL" id="SMD38279.1"/>
    </source>
</evidence>
<dbReference type="InterPro" id="IPR036249">
    <property type="entry name" value="Thioredoxin-like_sf"/>
</dbReference>
<organism evidence="3 4">
    <name type="scientific">Reichenbachiella faecimaris</name>
    <dbReference type="NCBI Taxonomy" id="692418"/>
    <lineage>
        <taxon>Bacteria</taxon>
        <taxon>Pseudomonadati</taxon>
        <taxon>Bacteroidota</taxon>
        <taxon>Cytophagia</taxon>
        <taxon>Cytophagales</taxon>
        <taxon>Reichenbachiellaceae</taxon>
        <taxon>Reichenbachiella</taxon>
    </lineage>
</organism>
<feature type="domain" description="Redoxin" evidence="2">
    <location>
        <begin position="35"/>
        <end position="139"/>
    </location>
</feature>
<dbReference type="EMBL" id="FWYF01000004">
    <property type="protein sequence ID" value="SMD38279.1"/>
    <property type="molecule type" value="Genomic_DNA"/>
</dbReference>
<dbReference type="InterPro" id="IPR047262">
    <property type="entry name" value="PRX-like1"/>
</dbReference>
<keyword evidence="1" id="KW-0732">Signal</keyword>
<accession>A0A1W2GNN7</accession>
<dbReference type="OrthoDB" id="9809746at2"/>
<proteinExistence type="predicted"/>